<protein>
    <submittedName>
        <fullName evidence="3">Uncharacterized protein</fullName>
    </submittedName>
</protein>
<dbReference type="NCBIfam" id="TIGR01554">
    <property type="entry name" value="major_cap_HK97"/>
    <property type="match status" value="1"/>
</dbReference>
<dbReference type="EMBL" id="LAZR01051391">
    <property type="protein sequence ID" value="KKK85261.1"/>
    <property type="molecule type" value="Genomic_DNA"/>
</dbReference>
<reference evidence="3" key="1">
    <citation type="journal article" date="2015" name="Nature">
        <title>Complex archaea that bridge the gap between prokaryotes and eukaryotes.</title>
        <authorList>
            <person name="Spang A."/>
            <person name="Saw J.H."/>
            <person name="Jorgensen S.L."/>
            <person name="Zaremba-Niedzwiedzka K."/>
            <person name="Martijn J."/>
            <person name="Lind A.E."/>
            <person name="van Eijk R."/>
            <person name="Schleper C."/>
            <person name="Guy L."/>
            <person name="Ettema T.J."/>
        </authorList>
    </citation>
    <scope>NUCLEOTIDE SEQUENCE</scope>
</reference>
<comment type="subcellular location">
    <subcellularLocation>
        <location evidence="1">Virion</location>
    </subcellularLocation>
</comment>
<name>A0A0F9BLH8_9ZZZZ</name>
<gene>
    <name evidence="3" type="ORF">LCGC14_2775050</name>
</gene>
<organism evidence="3">
    <name type="scientific">marine sediment metagenome</name>
    <dbReference type="NCBI Taxonomy" id="412755"/>
    <lineage>
        <taxon>unclassified sequences</taxon>
        <taxon>metagenomes</taxon>
        <taxon>ecological metagenomes</taxon>
    </lineage>
</organism>
<dbReference type="GO" id="GO:0044423">
    <property type="term" value="C:virion component"/>
    <property type="evidence" value="ECO:0007669"/>
    <property type="project" value="UniProtKB-KW"/>
</dbReference>
<proteinExistence type="predicted"/>
<evidence type="ECO:0000256" key="2">
    <source>
        <dbReference type="ARBA" id="ARBA00022844"/>
    </source>
</evidence>
<feature type="non-terminal residue" evidence="3">
    <location>
        <position position="1"/>
    </location>
</feature>
<accession>A0A0F9BLH8</accession>
<comment type="caution">
    <text evidence="3">The sequence shown here is derived from an EMBL/GenBank/DDBJ whole genome shotgun (WGS) entry which is preliminary data.</text>
</comment>
<dbReference type="AlphaFoldDB" id="A0A0F9BLH8"/>
<evidence type="ECO:0000313" key="3">
    <source>
        <dbReference type="EMBL" id="KKK85261.1"/>
    </source>
</evidence>
<evidence type="ECO:0000256" key="1">
    <source>
        <dbReference type="ARBA" id="ARBA00004328"/>
    </source>
</evidence>
<sequence>TIVEDNETVIFGDFSHYVIRRCLNPILMRLEERYAEFFQTGFVMFERWDSDLINGATTPLAVISHNLV</sequence>
<keyword evidence="2" id="KW-0946">Virion</keyword>
<dbReference type="InterPro" id="IPR024455">
    <property type="entry name" value="Phage_capsid"/>
</dbReference>